<evidence type="ECO:0000313" key="3">
    <source>
        <dbReference type="Proteomes" id="UP001303046"/>
    </source>
</evidence>
<organism evidence="2 3">
    <name type="scientific">Necator americanus</name>
    <name type="common">Human hookworm</name>
    <dbReference type="NCBI Taxonomy" id="51031"/>
    <lineage>
        <taxon>Eukaryota</taxon>
        <taxon>Metazoa</taxon>
        <taxon>Ecdysozoa</taxon>
        <taxon>Nematoda</taxon>
        <taxon>Chromadorea</taxon>
        <taxon>Rhabditida</taxon>
        <taxon>Rhabditina</taxon>
        <taxon>Rhabditomorpha</taxon>
        <taxon>Strongyloidea</taxon>
        <taxon>Ancylostomatidae</taxon>
        <taxon>Bunostominae</taxon>
        <taxon>Necator</taxon>
    </lineage>
</organism>
<feature type="region of interest" description="Disordered" evidence="1">
    <location>
        <begin position="28"/>
        <end position="49"/>
    </location>
</feature>
<dbReference type="EMBL" id="JAVFWL010000001">
    <property type="protein sequence ID" value="KAK6729326.1"/>
    <property type="molecule type" value="Genomic_DNA"/>
</dbReference>
<evidence type="ECO:0000313" key="2">
    <source>
        <dbReference type="EMBL" id="KAK6729326.1"/>
    </source>
</evidence>
<reference evidence="2 3" key="1">
    <citation type="submission" date="2023-08" db="EMBL/GenBank/DDBJ databases">
        <title>A Necator americanus chromosomal reference genome.</title>
        <authorList>
            <person name="Ilik V."/>
            <person name="Petrzelkova K.J."/>
            <person name="Pardy F."/>
            <person name="Fuh T."/>
            <person name="Niatou-Singa F.S."/>
            <person name="Gouil Q."/>
            <person name="Baker L."/>
            <person name="Ritchie M.E."/>
            <person name="Jex A.R."/>
            <person name="Gazzola D."/>
            <person name="Li H."/>
            <person name="Toshio Fujiwara R."/>
            <person name="Zhan B."/>
            <person name="Aroian R.V."/>
            <person name="Pafco B."/>
            <person name="Schwarz E.M."/>
        </authorList>
    </citation>
    <scope>NUCLEOTIDE SEQUENCE [LARGE SCALE GENOMIC DNA]</scope>
    <source>
        <strain evidence="2 3">Aroian</strain>
        <tissue evidence="2">Whole animal</tissue>
    </source>
</reference>
<dbReference type="Proteomes" id="UP001303046">
    <property type="component" value="Unassembled WGS sequence"/>
</dbReference>
<feature type="compositionally biased region" description="Basic residues" evidence="1">
    <location>
        <begin position="32"/>
        <end position="46"/>
    </location>
</feature>
<keyword evidence="3" id="KW-1185">Reference proteome</keyword>
<proteinExistence type="predicted"/>
<evidence type="ECO:0000256" key="1">
    <source>
        <dbReference type="SAM" id="MobiDB-lite"/>
    </source>
</evidence>
<name>A0ABR1BW88_NECAM</name>
<accession>A0ABR1BW88</accession>
<comment type="caution">
    <text evidence="2">The sequence shown here is derived from an EMBL/GenBank/DDBJ whole genome shotgun (WGS) entry which is preliminary data.</text>
</comment>
<evidence type="ECO:0008006" key="4">
    <source>
        <dbReference type="Google" id="ProtNLM"/>
    </source>
</evidence>
<gene>
    <name evidence="2" type="primary">Necator_chrI.g2531</name>
    <name evidence="2" type="ORF">RB195_006403</name>
</gene>
<sequence>MKNSAVDHVNGFLLFKQLFGVLFLSQHDGSNGRRHTRVSRKQHRGCNHCEPSTEVLSDAAALDTVEPATILIAS</sequence>
<protein>
    <recommendedName>
        <fullName evidence="4">Secreted protein</fullName>
    </recommendedName>
</protein>